<dbReference type="InterPro" id="IPR021253">
    <property type="entry name" value="ZrgA-like"/>
</dbReference>
<gene>
    <name evidence="2" type="ORF">QVZ43_04605</name>
</gene>
<evidence type="ECO:0000256" key="1">
    <source>
        <dbReference type="SAM" id="SignalP"/>
    </source>
</evidence>
<organism evidence="2 3">
    <name type="scientific">Marinobacter suaedae</name>
    <dbReference type="NCBI Taxonomy" id="3057675"/>
    <lineage>
        <taxon>Bacteria</taxon>
        <taxon>Pseudomonadati</taxon>
        <taxon>Pseudomonadota</taxon>
        <taxon>Gammaproteobacteria</taxon>
        <taxon>Pseudomonadales</taxon>
        <taxon>Marinobacteraceae</taxon>
        <taxon>Marinobacter</taxon>
    </lineage>
</organism>
<evidence type="ECO:0000313" key="3">
    <source>
        <dbReference type="Proteomes" id="UP001168640"/>
    </source>
</evidence>
<evidence type="ECO:0000313" key="2">
    <source>
        <dbReference type="EMBL" id="MDO3720991.1"/>
    </source>
</evidence>
<proteinExistence type="predicted"/>
<sequence>MKRPAPSRFLATFCVTTILGSGTAMAASEAPHVHGHGTLQFVIENSQVDIVFSSPAGNLLGFEHTAHTEEEKTVVRVVTEWLSATPLLNTPSGTCTLKASEPDVDSYAGHQYHDGEHSDIQVSQTLDCPGTGNAPELTTPLLKQYPGLEELDVMWVTPTGQGGTVLTDPQQSIRLN</sequence>
<name>A0ABT8VYC0_9GAMM</name>
<dbReference type="Proteomes" id="UP001168640">
    <property type="component" value="Unassembled WGS sequence"/>
</dbReference>
<comment type="caution">
    <text evidence="2">The sequence shown here is derived from an EMBL/GenBank/DDBJ whole genome shotgun (WGS) entry which is preliminary data.</text>
</comment>
<keyword evidence="1" id="KW-0732">Signal</keyword>
<reference evidence="2" key="1">
    <citation type="submission" date="2023-07" db="EMBL/GenBank/DDBJ databases">
        <title>Marinobacter sp. chi1 genome sequencing and assembly.</title>
        <authorList>
            <person name="Park S."/>
        </authorList>
    </citation>
    <scope>NUCLEOTIDE SEQUENCE</scope>
    <source>
        <strain evidence="2">Chi1</strain>
    </source>
</reference>
<dbReference type="Pfam" id="PF10986">
    <property type="entry name" value="ZrgA"/>
    <property type="match status" value="1"/>
</dbReference>
<protein>
    <submittedName>
        <fullName evidence="2">DUF2796 domain-containing protein</fullName>
    </submittedName>
</protein>
<dbReference type="RefSeq" id="WP_302909043.1">
    <property type="nucleotide sequence ID" value="NZ_JAUMIS010000001.1"/>
</dbReference>
<keyword evidence="3" id="KW-1185">Reference proteome</keyword>
<feature type="chain" id="PRO_5046234410" evidence="1">
    <location>
        <begin position="27"/>
        <end position="176"/>
    </location>
</feature>
<accession>A0ABT8VYC0</accession>
<feature type="signal peptide" evidence="1">
    <location>
        <begin position="1"/>
        <end position="26"/>
    </location>
</feature>
<dbReference type="EMBL" id="JAUMIS010000001">
    <property type="protein sequence ID" value="MDO3720991.1"/>
    <property type="molecule type" value="Genomic_DNA"/>
</dbReference>